<comment type="caution">
    <text evidence="3">The sequence shown here is derived from an EMBL/GenBank/DDBJ whole genome shotgun (WGS) entry which is preliminary data.</text>
</comment>
<dbReference type="Pfam" id="PF03422">
    <property type="entry name" value="CBM_6"/>
    <property type="match status" value="1"/>
</dbReference>
<dbReference type="InterPro" id="IPR005084">
    <property type="entry name" value="CBM6"/>
</dbReference>
<dbReference type="Proteomes" id="UP000276128">
    <property type="component" value="Unassembled WGS sequence"/>
</dbReference>
<gene>
    <name evidence="3" type="ORF">EJQ19_15600</name>
</gene>
<keyword evidence="4" id="KW-1185">Reference proteome</keyword>
<dbReference type="CDD" id="cd04080">
    <property type="entry name" value="CBM6_cellulase-like"/>
    <property type="match status" value="1"/>
</dbReference>
<dbReference type="OrthoDB" id="5480482at2"/>
<keyword evidence="1" id="KW-0732">Signal</keyword>
<dbReference type="PROSITE" id="PS51175">
    <property type="entry name" value="CBM6"/>
    <property type="match status" value="1"/>
</dbReference>
<protein>
    <submittedName>
        <fullName evidence="3">Carbohydrate-binding protein</fullName>
    </submittedName>
</protein>
<dbReference type="InterPro" id="IPR008979">
    <property type="entry name" value="Galactose-bd-like_sf"/>
</dbReference>
<reference evidence="3 4" key="1">
    <citation type="submission" date="2018-12" db="EMBL/GenBank/DDBJ databases">
        <title>Bacillus ochoae sp. nov., Paenibacillus whitsoniae sp. nov., Paenibacillus spiritus sp. nov. Isolated from the Mars Exploration Rover during spacecraft assembly.</title>
        <authorList>
            <person name="Seuylemezian A."/>
            <person name="Vaishampayan P."/>
        </authorList>
    </citation>
    <scope>NUCLEOTIDE SEQUENCE [LARGE SCALE GENOMIC DNA]</scope>
    <source>
        <strain evidence="3 4">MER 54</strain>
    </source>
</reference>
<name>A0A430JD32_9BACL</name>
<organism evidence="3 4">
    <name type="scientific">Paenibacillus whitsoniae</name>
    <dbReference type="NCBI Taxonomy" id="2496558"/>
    <lineage>
        <taxon>Bacteria</taxon>
        <taxon>Bacillati</taxon>
        <taxon>Bacillota</taxon>
        <taxon>Bacilli</taxon>
        <taxon>Bacillales</taxon>
        <taxon>Paenibacillaceae</taxon>
        <taxon>Paenibacillus</taxon>
    </lineage>
</organism>
<feature type="domain" description="CBM6" evidence="2">
    <location>
        <begin position="1"/>
        <end position="113"/>
    </location>
</feature>
<sequence>MSGVMTETTPDTGGGQNVGGIDNQDWIAFTGVNIPTSGRYLVEYRIATPNDGGKLSLDLNGGATVLGEINIPNTGSFSTYRTVSHEVNISAGTYQFGLYAVTGGFDINWWKITKLY</sequence>
<evidence type="ECO:0000313" key="4">
    <source>
        <dbReference type="Proteomes" id="UP000276128"/>
    </source>
</evidence>
<dbReference type="Gene3D" id="2.60.120.260">
    <property type="entry name" value="Galactose-binding domain-like"/>
    <property type="match status" value="1"/>
</dbReference>
<dbReference type="EMBL" id="RXHU01000042">
    <property type="protein sequence ID" value="RTE08963.1"/>
    <property type="molecule type" value="Genomic_DNA"/>
</dbReference>
<evidence type="ECO:0000313" key="3">
    <source>
        <dbReference type="EMBL" id="RTE08963.1"/>
    </source>
</evidence>
<evidence type="ECO:0000259" key="2">
    <source>
        <dbReference type="PROSITE" id="PS51175"/>
    </source>
</evidence>
<dbReference type="GO" id="GO:0030246">
    <property type="term" value="F:carbohydrate binding"/>
    <property type="evidence" value="ECO:0007669"/>
    <property type="project" value="InterPro"/>
</dbReference>
<dbReference type="SUPFAM" id="SSF49785">
    <property type="entry name" value="Galactose-binding domain-like"/>
    <property type="match status" value="1"/>
</dbReference>
<evidence type="ECO:0000256" key="1">
    <source>
        <dbReference type="ARBA" id="ARBA00022729"/>
    </source>
</evidence>
<proteinExistence type="predicted"/>
<accession>A0A430JD32</accession>
<dbReference type="AlphaFoldDB" id="A0A430JD32"/>
<dbReference type="SMART" id="SM00606">
    <property type="entry name" value="CBD_IV"/>
    <property type="match status" value="1"/>
</dbReference>
<dbReference type="InterPro" id="IPR006584">
    <property type="entry name" value="Cellulose-bd_IV"/>
</dbReference>